<sequence length="180" mass="19552">MERFNMASEAFSAGRKHYFLDFKRAANDTLFIQITRSDRQADGRFVRNHVIVFEEDLPLLIQGLSSLCHHAAHADGLPPKVVPNAVVRGMAAMPVEKRPRERLLREGASVLADAELLAILLGSGSAGESVLELAERLLKAFGGLDGLSRASCERLQLFDGIGEAKSTMVAAAVELARRLG</sequence>
<feature type="domain" description="UPF0758" evidence="3">
    <location>
        <begin position="91"/>
        <end position="166"/>
    </location>
</feature>
<evidence type="ECO:0000256" key="1">
    <source>
        <dbReference type="ARBA" id="ARBA00009251"/>
    </source>
</evidence>
<dbReference type="InterPro" id="IPR046778">
    <property type="entry name" value="UPF0758_N"/>
</dbReference>
<gene>
    <name evidence="4" type="ORF">E6A44_014145</name>
</gene>
<comment type="caution">
    <text evidence="4">The sequence shown here is derived from an EMBL/GenBank/DDBJ whole genome shotgun (WGS) entry which is preliminary data.</text>
</comment>
<evidence type="ECO:0000256" key="2">
    <source>
        <dbReference type="ARBA" id="ARBA00023125"/>
    </source>
</evidence>
<dbReference type="Proteomes" id="UP001517247">
    <property type="component" value="Unassembled WGS sequence"/>
</dbReference>
<evidence type="ECO:0000313" key="5">
    <source>
        <dbReference type="Proteomes" id="UP001517247"/>
    </source>
</evidence>
<evidence type="ECO:0000259" key="3">
    <source>
        <dbReference type="Pfam" id="PF20582"/>
    </source>
</evidence>
<dbReference type="SUPFAM" id="SSF47781">
    <property type="entry name" value="RuvA domain 2-like"/>
    <property type="match status" value="1"/>
</dbReference>
<dbReference type="Pfam" id="PF20582">
    <property type="entry name" value="UPF0758_N"/>
    <property type="match status" value="1"/>
</dbReference>
<dbReference type="Gene3D" id="1.10.150.20">
    <property type="entry name" value="5' to 3' exonuclease, C-terminal subdomain"/>
    <property type="match status" value="1"/>
</dbReference>
<keyword evidence="2" id="KW-0238">DNA-binding</keyword>
<dbReference type="EMBL" id="SSHJ02000007">
    <property type="protein sequence ID" value="MFN0256726.1"/>
    <property type="molecule type" value="Genomic_DNA"/>
</dbReference>
<protein>
    <submittedName>
        <fullName evidence="4">UPF0758 domain-containing protein</fullName>
    </submittedName>
</protein>
<comment type="similarity">
    <text evidence="1">Belongs to the PUR DNA-binding protein family.</text>
</comment>
<dbReference type="Gene3D" id="3.10.450.700">
    <property type="match status" value="1"/>
</dbReference>
<reference evidence="4 5" key="1">
    <citation type="submission" date="2024-12" db="EMBL/GenBank/DDBJ databases">
        <authorList>
            <person name="Hu S."/>
        </authorList>
    </citation>
    <scope>NUCLEOTIDE SEQUENCE [LARGE SCALE GENOMIC DNA]</scope>
    <source>
        <strain evidence="4 5">THG-T11</strain>
    </source>
</reference>
<dbReference type="PANTHER" id="PTHR30471">
    <property type="entry name" value="DNA REPAIR PROTEIN RADC"/>
    <property type="match status" value="1"/>
</dbReference>
<organism evidence="4 5">
    <name type="scientific">Pedobacter ureilyticus</name>
    <dbReference type="NCBI Taxonomy" id="1393051"/>
    <lineage>
        <taxon>Bacteria</taxon>
        <taxon>Pseudomonadati</taxon>
        <taxon>Bacteroidota</taxon>
        <taxon>Sphingobacteriia</taxon>
        <taxon>Sphingobacteriales</taxon>
        <taxon>Sphingobacteriaceae</taxon>
        <taxon>Pedobacter</taxon>
    </lineage>
</organism>
<dbReference type="InterPro" id="IPR006628">
    <property type="entry name" value="PUR-bd_fam"/>
</dbReference>
<dbReference type="Pfam" id="PF11680">
    <property type="entry name" value="DUF3276"/>
    <property type="match status" value="1"/>
</dbReference>
<evidence type="ECO:0000313" key="4">
    <source>
        <dbReference type="EMBL" id="MFN0256726.1"/>
    </source>
</evidence>
<keyword evidence="5" id="KW-1185">Reference proteome</keyword>
<dbReference type="PANTHER" id="PTHR30471:SF3">
    <property type="entry name" value="UPF0758 PROTEIN YEES-RELATED"/>
    <property type="match status" value="1"/>
</dbReference>
<name>A0ABW9J878_9SPHI</name>
<dbReference type="InterPro" id="IPR001405">
    <property type="entry name" value="UPF0758"/>
</dbReference>
<accession>A0ABW9J878</accession>
<dbReference type="RefSeq" id="WP_138723813.1">
    <property type="nucleotide sequence ID" value="NZ_SSHJ02000007.1"/>
</dbReference>
<proteinExistence type="inferred from homology"/>
<dbReference type="InterPro" id="IPR010994">
    <property type="entry name" value="RuvA_2-like"/>
</dbReference>